<reference evidence="2 3" key="1">
    <citation type="submission" date="2019-03" db="EMBL/GenBank/DDBJ databases">
        <title>First draft genome of Liparis tanakae, snailfish: a comprehensive survey of snailfish specific genes.</title>
        <authorList>
            <person name="Kim W."/>
            <person name="Song I."/>
            <person name="Jeong J.-H."/>
            <person name="Kim D."/>
            <person name="Kim S."/>
            <person name="Ryu S."/>
            <person name="Song J.Y."/>
            <person name="Lee S.K."/>
        </authorList>
    </citation>
    <scope>NUCLEOTIDE SEQUENCE [LARGE SCALE GENOMIC DNA]</scope>
    <source>
        <tissue evidence="2">Muscle</tissue>
    </source>
</reference>
<dbReference type="EMBL" id="SRLO01000137">
    <property type="protein sequence ID" value="TNN72401.1"/>
    <property type="molecule type" value="Genomic_DNA"/>
</dbReference>
<evidence type="ECO:0000256" key="1">
    <source>
        <dbReference type="SAM" id="MobiDB-lite"/>
    </source>
</evidence>
<feature type="region of interest" description="Disordered" evidence="1">
    <location>
        <begin position="1"/>
        <end position="107"/>
    </location>
</feature>
<dbReference type="Proteomes" id="UP000314294">
    <property type="component" value="Unassembled WGS sequence"/>
</dbReference>
<gene>
    <name evidence="2" type="ORF">EYF80_017327</name>
</gene>
<sequence>MFSFSNNRSEKTEAEGSSLGPLREKQKDTPSLPPTLPRPERGSWGCKPRQDWGYAAGGSVWEAGSGEEERRLKKGPGGQDSPLPKSAESVVTNPVPHGKNIPHSKAASRGFEPIYGACLSSLPRILGVSSVPKVAKVGSRVKTGEGATGRV</sequence>
<protein>
    <submittedName>
        <fullName evidence="2">Uncharacterized protein</fullName>
    </submittedName>
</protein>
<comment type="caution">
    <text evidence="2">The sequence shown here is derived from an EMBL/GenBank/DDBJ whole genome shotgun (WGS) entry which is preliminary data.</text>
</comment>
<accession>A0A4Z2I3R5</accession>
<evidence type="ECO:0000313" key="2">
    <source>
        <dbReference type="EMBL" id="TNN72401.1"/>
    </source>
</evidence>
<keyword evidence="3" id="KW-1185">Reference proteome</keyword>
<evidence type="ECO:0000313" key="3">
    <source>
        <dbReference type="Proteomes" id="UP000314294"/>
    </source>
</evidence>
<proteinExistence type="predicted"/>
<name>A0A4Z2I3R5_9TELE</name>
<dbReference type="AlphaFoldDB" id="A0A4Z2I3R5"/>
<organism evidence="2 3">
    <name type="scientific">Liparis tanakae</name>
    <name type="common">Tanaka's snailfish</name>
    <dbReference type="NCBI Taxonomy" id="230148"/>
    <lineage>
        <taxon>Eukaryota</taxon>
        <taxon>Metazoa</taxon>
        <taxon>Chordata</taxon>
        <taxon>Craniata</taxon>
        <taxon>Vertebrata</taxon>
        <taxon>Euteleostomi</taxon>
        <taxon>Actinopterygii</taxon>
        <taxon>Neopterygii</taxon>
        <taxon>Teleostei</taxon>
        <taxon>Neoteleostei</taxon>
        <taxon>Acanthomorphata</taxon>
        <taxon>Eupercaria</taxon>
        <taxon>Perciformes</taxon>
        <taxon>Cottioidei</taxon>
        <taxon>Cottales</taxon>
        <taxon>Liparidae</taxon>
        <taxon>Liparis</taxon>
    </lineage>
</organism>